<evidence type="ECO:0000313" key="2">
    <source>
        <dbReference type="Proteomes" id="UP001162992"/>
    </source>
</evidence>
<reference evidence="2" key="1">
    <citation type="journal article" date="2024" name="Proc. Natl. Acad. Sci. U.S.A.">
        <title>Extraordinary preservation of gene collinearity over three hundred million years revealed in homosporous lycophytes.</title>
        <authorList>
            <person name="Li C."/>
            <person name="Wickell D."/>
            <person name="Kuo L.Y."/>
            <person name="Chen X."/>
            <person name="Nie B."/>
            <person name="Liao X."/>
            <person name="Peng D."/>
            <person name="Ji J."/>
            <person name="Jenkins J."/>
            <person name="Williams M."/>
            <person name="Shu S."/>
            <person name="Plott C."/>
            <person name="Barry K."/>
            <person name="Rajasekar S."/>
            <person name="Grimwood J."/>
            <person name="Han X."/>
            <person name="Sun S."/>
            <person name="Hou Z."/>
            <person name="He W."/>
            <person name="Dai G."/>
            <person name="Sun C."/>
            <person name="Schmutz J."/>
            <person name="Leebens-Mack J.H."/>
            <person name="Li F.W."/>
            <person name="Wang L."/>
        </authorList>
    </citation>
    <scope>NUCLEOTIDE SEQUENCE [LARGE SCALE GENOMIC DNA]</scope>
    <source>
        <strain evidence="2">cv. PW_Plant_1</strain>
    </source>
</reference>
<organism evidence="1 2">
    <name type="scientific">Diphasiastrum complanatum</name>
    <name type="common">Issler's clubmoss</name>
    <name type="synonym">Lycopodium complanatum</name>
    <dbReference type="NCBI Taxonomy" id="34168"/>
    <lineage>
        <taxon>Eukaryota</taxon>
        <taxon>Viridiplantae</taxon>
        <taxon>Streptophyta</taxon>
        <taxon>Embryophyta</taxon>
        <taxon>Tracheophyta</taxon>
        <taxon>Lycopodiopsida</taxon>
        <taxon>Lycopodiales</taxon>
        <taxon>Lycopodiaceae</taxon>
        <taxon>Lycopodioideae</taxon>
        <taxon>Diphasiastrum</taxon>
    </lineage>
</organism>
<protein>
    <submittedName>
        <fullName evidence="1">Uncharacterized protein</fullName>
    </submittedName>
</protein>
<comment type="caution">
    <text evidence="1">The sequence shown here is derived from an EMBL/GenBank/DDBJ whole genome shotgun (WGS) entry which is preliminary data.</text>
</comment>
<dbReference type="Proteomes" id="UP001162992">
    <property type="component" value="Chromosome 3"/>
</dbReference>
<proteinExistence type="predicted"/>
<sequence length="1461" mass="159497">MECLAGLELEVRPLVFALNGKKVELTNVDPSMTLLFYLREHTQFKGTKYGCGEGGCGACVVLLSRYDSSTRQVEDFTINSCLTPIGSISECSITTTEGLGNSRDGFHTIHKRLAGFHATQCGFCTPGMSISIYGALRQNQKHHFISKASNGGSEVMPGSLSEIKSWKLEKAILGNLCRCTGYRPIVDVCKSFASNVDLEDLGLNNFCSATRNASKCTLPPYSPSQDPVFPQFLIREPGLGNSGRKSLELDQPKMQEHKKSKLSCIAYTTREINRLEDAHSCVWIAPQTLTEAFSALEAYQEQCTVKLVVGNTSTGLFKAADSKVYIDLSHIPELLILEENEEGIEVGAAVSISKLIDSLKFLQHKTLDGGFEGIELHEGRISLYRALASHLNKLGTPHVRNKASVGGNLIMAQRWSFDSDLTTILLGAGALVQLSSVRKEKVWQLFDEFLQQGLPDTSTLLISVLIPYPQVSDKHQAVNGTMLFSAGMPKHIATGQERVMFQTYRAAPRPFGNALSYTNAAFLIHFCSLPEVTCNKSRHIIGQARLAFGAFGGAHAVRANKVEEFLCGKMITNHLILEAILLLNSTLVPGAGVRKSTYRSSVAAGFLFKFLAPLAWDDSRGLSDSCQRDDKQVFKQLLMSIEEEEQLSLVREQCLTYREKENTFITGRQKLEIQDHFYPVGQPATKIAAELQASGEAVYVDDIPSPSDCLYASFVCSEKALGKIKKIKVDNALASPGVVSFVSALDIPSSGQNIGSSTPFSNEKLFATDIVEYIGHPVGLIVADTSHHAKISAKKVEIEYDCESLGAPVISIEDADAKGSFFEFWPFTKQLMQPMAPGDVSRGFSGPDIRIESGEVRTGSQYFFYLENQTALAIPDEDDCLVVYSACQGPEYLQSALSLCLGIPMHNIRVITRRVGGGFGGKALRSMLVATACGLAAYKLKRPVRLSLDRNTDMRMMGGRHATKTVYKVGFKADGKVTALQAKVFIQAGWAEDLSPTLPGFIYTTMKKYNWEAMDVELKVCRTNLPCRSAMRAPGDTQGSFIADTVIEHVASVLGLDVSVVIERNMHSVQSAELFYGSSTVGSTEGFTLPLVWGKLKSSAEIEVRQGHIKTFNSVNKWVKRGLGIVPVLYQITVTPRPARVSIFTDGSVVVEVGGVDIGQGLWTKVQQTAAYALSKLWQGGQSVPVSKIRIVQADSISLPNGGLTSNSSTSEGSCEAVRQVCLILVDRLNPVKQKLEHGDSDTVAWESLIKMAKYSGVDLSAQGQFHATSEDLKYLTFGAAASEVEVDLLTGGTTILRTDLLYDCGKSINPAVDIGQVEGAFMQGVGFFMTEEYVVDEFGKLWTDGTWTYKPPSLDIVPREFYVELLNSPTNSKRILSSKASGEPPLLLASSVHSAIRSAIKAAQEDMEAYSFKNLGNVNKGFFQLDAPATMDRIKSLCGLDNVEMYLQSLDIKCNSNELS</sequence>
<evidence type="ECO:0000313" key="1">
    <source>
        <dbReference type="EMBL" id="KAJ7562479.1"/>
    </source>
</evidence>
<accession>A0ACC2E7K8</accession>
<name>A0ACC2E7K8_DIPCM</name>
<gene>
    <name evidence="1" type="ORF">O6H91_03G070700</name>
</gene>
<keyword evidence="2" id="KW-1185">Reference proteome</keyword>
<dbReference type="EMBL" id="CM055094">
    <property type="protein sequence ID" value="KAJ7562479.1"/>
    <property type="molecule type" value="Genomic_DNA"/>
</dbReference>